<reference evidence="1 2" key="1">
    <citation type="submission" date="2019-08" db="EMBL/GenBank/DDBJ databases">
        <title>Whole genome of Aphis craccivora.</title>
        <authorList>
            <person name="Voronova N.V."/>
            <person name="Shulinski R.S."/>
            <person name="Bandarenka Y.V."/>
            <person name="Zhorov D.G."/>
            <person name="Warner D."/>
        </authorList>
    </citation>
    <scope>NUCLEOTIDE SEQUENCE [LARGE SCALE GENOMIC DNA]</scope>
    <source>
        <strain evidence="1">180601</strain>
        <tissue evidence="1">Whole Body</tissue>
    </source>
</reference>
<dbReference type="EMBL" id="VUJU01015579">
    <property type="protein sequence ID" value="KAF0693152.1"/>
    <property type="molecule type" value="Genomic_DNA"/>
</dbReference>
<comment type="caution">
    <text evidence="1">The sequence shown here is derived from an EMBL/GenBank/DDBJ whole genome shotgun (WGS) entry which is preliminary data.</text>
</comment>
<dbReference type="SUPFAM" id="SSF52980">
    <property type="entry name" value="Restriction endonuclease-like"/>
    <property type="match status" value="1"/>
</dbReference>
<accession>A0A6G0VK55</accession>
<dbReference type="InterPro" id="IPR011335">
    <property type="entry name" value="Restrct_endonuc-II-like"/>
</dbReference>
<evidence type="ECO:0008006" key="3">
    <source>
        <dbReference type="Google" id="ProtNLM"/>
    </source>
</evidence>
<dbReference type="OrthoDB" id="6781756at2759"/>
<dbReference type="PANTHER" id="PTHR46609:SF8">
    <property type="entry name" value="YQAJ VIRAL RECOMBINASE DOMAIN-CONTAINING PROTEIN"/>
    <property type="match status" value="1"/>
</dbReference>
<organism evidence="1 2">
    <name type="scientific">Aphis craccivora</name>
    <name type="common">Cowpea aphid</name>
    <dbReference type="NCBI Taxonomy" id="307492"/>
    <lineage>
        <taxon>Eukaryota</taxon>
        <taxon>Metazoa</taxon>
        <taxon>Ecdysozoa</taxon>
        <taxon>Arthropoda</taxon>
        <taxon>Hexapoda</taxon>
        <taxon>Insecta</taxon>
        <taxon>Pterygota</taxon>
        <taxon>Neoptera</taxon>
        <taxon>Paraneoptera</taxon>
        <taxon>Hemiptera</taxon>
        <taxon>Sternorrhyncha</taxon>
        <taxon>Aphidomorpha</taxon>
        <taxon>Aphidoidea</taxon>
        <taxon>Aphididae</taxon>
        <taxon>Aphidini</taxon>
        <taxon>Aphis</taxon>
        <taxon>Aphis</taxon>
    </lineage>
</organism>
<evidence type="ECO:0000313" key="2">
    <source>
        <dbReference type="Proteomes" id="UP000478052"/>
    </source>
</evidence>
<dbReference type="AlphaFoldDB" id="A0A6G0VK55"/>
<feature type="non-terminal residue" evidence="1">
    <location>
        <position position="1"/>
    </location>
</feature>
<name>A0A6G0VK55_APHCR</name>
<evidence type="ECO:0000313" key="1">
    <source>
        <dbReference type="EMBL" id="KAF0693152.1"/>
    </source>
</evidence>
<keyword evidence="2" id="KW-1185">Reference proteome</keyword>
<dbReference type="PANTHER" id="PTHR46609">
    <property type="entry name" value="EXONUCLEASE, PHAGE-TYPE/RECB, C-TERMINAL DOMAIN-CONTAINING PROTEIN"/>
    <property type="match status" value="1"/>
</dbReference>
<dbReference type="Gene3D" id="3.90.320.10">
    <property type="match status" value="1"/>
</dbReference>
<dbReference type="InterPro" id="IPR011604">
    <property type="entry name" value="PDDEXK-like_dom_sf"/>
</dbReference>
<dbReference type="InterPro" id="IPR051703">
    <property type="entry name" value="NF-kappa-B_Signaling_Reg"/>
</dbReference>
<dbReference type="GO" id="GO:0006281">
    <property type="term" value="P:DNA repair"/>
    <property type="evidence" value="ECO:0007669"/>
    <property type="project" value="UniProtKB-ARBA"/>
</dbReference>
<gene>
    <name evidence="1" type="ORF">FWK35_00037847</name>
</gene>
<proteinExistence type="predicted"/>
<dbReference type="Proteomes" id="UP000478052">
    <property type="component" value="Unassembled WGS sequence"/>
</dbReference>
<protein>
    <recommendedName>
        <fullName evidence="3">YqaJ domain-containing protein</fullName>
    </recommendedName>
</protein>
<sequence>HIYYYQVQGQLHITNRQFCYFIVWTPKGICVDKIERDNEFWKNKMEVMLSEFYLNYLLPELINPQLNKAKI</sequence>